<dbReference type="EC" id="2.7.7.38" evidence="4"/>
<dbReference type="GO" id="GO:0008690">
    <property type="term" value="F:3-deoxy-manno-octulosonate cytidylyltransferase activity"/>
    <property type="evidence" value="ECO:0007669"/>
    <property type="project" value="UniProtKB-EC"/>
</dbReference>
<dbReference type="EMBL" id="CP036432">
    <property type="protein sequence ID" value="QDV87876.1"/>
    <property type="molecule type" value="Genomic_DNA"/>
</dbReference>
<evidence type="ECO:0000256" key="3">
    <source>
        <dbReference type="ARBA" id="ARBA00022985"/>
    </source>
</evidence>
<dbReference type="SUPFAM" id="SSF53448">
    <property type="entry name" value="Nucleotide-diphospho-sugar transferases"/>
    <property type="match status" value="1"/>
</dbReference>
<evidence type="ECO:0000313" key="4">
    <source>
        <dbReference type="EMBL" id="QDV87876.1"/>
    </source>
</evidence>
<dbReference type="PANTHER" id="PTHR42866">
    <property type="entry name" value="3-DEOXY-MANNO-OCTULOSONATE CYTIDYLYLTRANSFERASE"/>
    <property type="match status" value="1"/>
</dbReference>
<dbReference type="RefSeq" id="WP_145219804.1">
    <property type="nucleotide sequence ID" value="NZ_CP036432.1"/>
</dbReference>
<sequence>MPETQIVLPARLASTRLPEKLLQKVAGKSVLQHTYESASRAASASAGVIVAVDDRRIADEVESFGGRWIMTPTDCPSGTDRIALVADQFPTTEIFINVQSDEPEIDPAAIDAVAEALAGDPQADMATAGTPIRSAEALHDPAIVKIVMADFSPTGSPQTDSQTATRTAAAAGQGSLAAGQGRAVYFSRACVPHRRGGDPAELLAQTPPIYWHHLGLYAYRRDFLSWFAGSPPSVLEETEKLEQLRAIEAGKKIVVAAVGPAMPGIDTPEDLAAFRRRIEDPATSGFSSARYHPRP</sequence>
<dbReference type="InterPro" id="IPR003329">
    <property type="entry name" value="Cytidylyl_trans"/>
</dbReference>
<dbReference type="CDD" id="cd02517">
    <property type="entry name" value="CMP-KDO-Synthetase"/>
    <property type="match status" value="1"/>
</dbReference>
<dbReference type="InterPro" id="IPR029044">
    <property type="entry name" value="Nucleotide-diphossugar_trans"/>
</dbReference>
<reference evidence="4 5" key="1">
    <citation type="submission" date="2019-02" db="EMBL/GenBank/DDBJ databases">
        <title>Deep-cultivation of Planctomycetes and their phenomic and genomic characterization uncovers novel biology.</title>
        <authorList>
            <person name="Wiegand S."/>
            <person name="Jogler M."/>
            <person name="Boedeker C."/>
            <person name="Pinto D."/>
            <person name="Vollmers J."/>
            <person name="Rivas-Marin E."/>
            <person name="Kohn T."/>
            <person name="Peeters S.H."/>
            <person name="Heuer A."/>
            <person name="Rast P."/>
            <person name="Oberbeckmann S."/>
            <person name="Bunk B."/>
            <person name="Jeske O."/>
            <person name="Meyerdierks A."/>
            <person name="Storesund J.E."/>
            <person name="Kallscheuer N."/>
            <person name="Luecker S."/>
            <person name="Lage O.M."/>
            <person name="Pohl T."/>
            <person name="Merkel B.J."/>
            <person name="Hornburger P."/>
            <person name="Mueller R.-W."/>
            <person name="Bruemmer F."/>
            <person name="Labrenz M."/>
            <person name="Spormann A.M."/>
            <person name="Op den Camp H."/>
            <person name="Overmann J."/>
            <person name="Amann R."/>
            <person name="Jetten M.S.M."/>
            <person name="Mascher T."/>
            <person name="Medema M.H."/>
            <person name="Devos D.P."/>
            <person name="Kaster A.-K."/>
            <person name="Ovreas L."/>
            <person name="Rohde M."/>
            <person name="Galperin M.Y."/>
            <person name="Jogler C."/>
        </authorList>
    </citation>
    <scope>NUCLEOTIDE SEQUENCE [LARGE SCALE GENOMIC DNA]</scope>
    <source>
        <strain evidence="4 5">TBK1r</strain>
    </source>
</reference>
<organism evidence="4 5">
    <name type="scientific">Stieleria magnilauensis</name>
    <dbReference type="NCBI Taxonomy" id="2527963"/>
    <lineage>
        <taxon>Bacteria</taxon>
        <taxon>Pseudomonadati</taxon>
        <taxon>Planctomycetota</taxon>
        <taxon>Planctomycetia</taxon>
        <taxon>Pirellulales</taxon>
        <taxon>Pirellulaceae</taxon>
        <taxon>Stieleria</taxon>
    </lineage>
</organism>
<evidence type="ECO:0000313" key="5">
    <source>
        <dbReference type="Proteomes" id="UP000318081"/>
    </source>
</evidence>
<name>A0ABX5Y312_9BACT</name>
<proteinExistence type="predicted"/>
<evidence type="ECO:0000256" key="1">
    <source>
        <dbReference type="ARBA" id="ARBA00022679"/>
    </source>
</evidence>
<dbReference type="Pfam" id="PF02348">
    <property type="entry name" value="CTP_transf_3"/>
    <property type="match status" value="1"/>
</dbReference>
<gene>
    <name evidence="4" type="primary">kpsU</name>
    <name evidence="4" type="ORF">TBK1r_69080</name>
</gene>
<keyword evidence="2 4" id="KW-0548">Nucleotidyltransferase</keyword>
<dbReference type="Gene3D" id="3.90.550.10">
    <property type="entry name" value="Spore Coat Polysaccharide Biosynthesis Protein SpsA, Chain A"/>
    <property type="match status" value="1"/>
</dbReference>
<keyword evidence="3" id="KW-0448">Lipopolysaccharide biosynthesis</keyword>
<protein>
    <submittedName>
        <fullName evidence="4">3-deoxy-manno-octulosonate cytidylyltransferase</fullName>
        <ecNumber evidence="4">2.7.7.38</ecNumber>
    </submittedName>
</protein>
<dbReference type="Proteomes" id="UP000318081">
    <property type="component" value="Chromosome"/>
</dbReference>
<keyword evidence="1 4" id="KW-0808">Transferase</keyword>
<dbReference type="InterPro" id="IPR004528">
    <property type="entry name" value="KdsB"/>
</dbReference>
<accession>A0ABX5Y312</accession>
<evidence type="ECO:0000256" key="2">
    <source>
        <dbReference type="ARBA" id="ARBA00022695"/>
    </source>
</evidence>
<keyword evidence="5" id="KW-1185">Reference proteome</keyword>
<dbReference type="PANTHER" id="PTHR42866:SF2">
    <property type="entry name" value="3-DEOXY-MANNO-OCTULOSONATE CYTIDYLYLTRANSFERASE, MITOCHONDRIAL"/>
    <property type="match status" value="1"/>
</dbReference>